<evidence type="ECO:0000259" key="6">
    <source>
        <dbReference type="PROSITE" id="PS50893"/>
    </source>
</evidence>
<keyword evidence="2" id="KW-0592">Phosphate transport</keyword>
<evidence type="ECO:0000256" key="2">
    <source>
        <dbReference type="ARBA" id="ARBA00022592"/>
    </source>
</evidence>
<dbReference type="Gene3D" id="3.40.50.300">
    <property type="entry name" value="P-loop containing nucleotide triphosphate hydrolases"/>
    <property type="match status" value="1"/>
</dbReference>
<dbReference type="SUPFAM" id="SSF52540">
    <property type="entry name" value="P-loop containing nucleoside triphosphate hydrolases"/>
    <property type="match status" value="1"/>
</dbReference>
<accession>W2UZN8</accession>
<keyword evidence="1" id="KW-0813">Transport</keyword>
<dbReference type="InterPro" id="IPR005670">
    <property type="entry name" value="PstB-like"/>
</dbReference>
<evidence type="ECO:0000256" key="1">
    <source>
        <dbReference type="ARBA" id="ARBA00022448"/>
    </source>
</evidence>
<dbReference type="InterPro" id="IPR027417">
    <property type="entry name" value="P-loop_NTPase"/>
</dbReference>
<dbReference type="STRING" id="1401685.P857_354"/>
<dbReference type="InterPro" id="IPR003439">
    <property type="entry name" value="ABC_transporter-like_ATP-bd"/>
</dbReference>
<evidence type="ECO:0000256" key="3">
    <source>
        <dbReference type="ARBA" id="ARBA00022741"/>
    </source>
</evidence>
<dbReference type="AlphaFoldDB" id="W2UZN8"/>
<dbReference type="PROSITE" id="PS50893">
    <property type="entry name" value="ABC_TRANSPORTER_2"/>
    <property type="match status" value="1"/>
</dbReference>
<dbReference type="PANTHER" id="PTHR43423">
    <property type="entry name" value="ABC TRANSPORTER I FAMILY MEMBER 17"/>
    <property type="match status" value="1"/>
</dbReference>
<dbReference type="SMART" id="SM00382">
    <property type="entry name" value="AAA"/>
    <property type="match status" value="1"/>
</dbReference>
<sequence>MQSDKIVAQVRNLRVFYKDQKILTDINLDIYDKSVTTLIGSSGCGKSTVLRCFNRMNDLDPHYRVLGDITLNGVHIYKKNATLLRAKVGMVFQKPNPFPKSIYDNVAYTLRLHGLTNKKSIMDDIVESSLRKVGLWAEVKDRLHDSAMILSGGQQQRLCIARAITVRPLLLLMDEPCSALDPKSSLYISELIKELRNKFPIIMVTHIMKQARDVSDYLVYMCKGKILEYGATRDLLKKSVLIREYMEHE</sequence>
<keyword evidence="3" id="KW-0547">Nucleotide-binding</keyword>
<dbReference type="Pfam" id="PF00005">
    <property type="entry name" value="ABC_tran"/>
    <property type="match status" value="1"/>
</dbReference>
<dbReference type="GO" id="GO:0005524">
    <property type="term" value="F:ATP binding"/>
    <property type="evidence" value="ECO:0007669"/>
    <property type="project" value="UniProtKB-KW"/>
</dbReference>
<feature type="domain" description="ABC transporter" evidence="6">
    <location>
        <begin position="8"/>
        <end position="248"/>
    </location>
</feature>
<proteinExistence type="predicted"/>
<comment type="caution">
    <text evidence="7">The sequence shown here is derived from an EMBL/GenBank/DDBJ whole genome shotgun (WGS) entry which is preliminary data.</text>
</comment>
<dbReference type="InterPro" id="IPR017871">
    <property type="entry name" value="ABC_transporter-like_CS"/>
</dbReference>
<protein>
    <submittedName>
        <fullName evidence="7">Phosphate ABC transporter, ATP-binding protein</fullName>
    </submittedName>
</protein>
<dbReference type="CDD" id="cd03260">
    <property type="entry name" value="ABC_PstB_phosphate_transporter"/>
    <property type="match status" value="1"/>
</dbReference>
<comment type="function">
    <text evidence="5">Part of an ABC transporter complex. Transmembrane domains (TMD) form a pore in the inner membrane and the ATP-binding domain (NBD) is responsible for energy generation.</text>
</comment>
<dbReference type="GO" id="GO:0005315">
    <property type="term" value="F:phosphate transmembrane transporter activity"/>
    <property type="evidence" value="ECO:0007669"/>
    <property type="project" value="InterPro"/>
</dbReference>
<dbReference type="PROSITE" id="PS00211">
    <property type="entry name" value="ABC_TRANSPORTER_1"/>
    <property type="match status" value="1"/>
</dbReference>
<dbReference type="PATRIC" id="fig|1401685.3.peg.646"/>
<evidence type="ECO:0000256" key="5">
    <source>
        <dbReference type="ARBA" id="ARBA00024725"/>
    </source>
</evidence>
<evidence type="ECO:0000313" key="7">
    <source>
        <dbReference type="EMBL" id="ETO91439.1"/>
    </source>
</evidence>
<name>W2UZN8_9RICK</name>
<dbReference type="InterPro" id="IPR003593">
    <property type="entry name" value="AAA+_ATPase"/>
</dbReference>
<evidence type="ECO:0000313" key="8">
    <source>
        <dbReference type="Proteomes" id="UP000018951"/>
    </source>
</evidence>
<reference evidence="7 8" key="1">
    <citation type="journal article" date="2013" name="PLoS ONE">
        <title>Bacterial endosymbiosis in a chordate host: long-term co-evolution and conservation of secondary metabolism.</title>
        <authorList>
            <person name="Kwan J.C."/>
            <person name="Schmidt E.W."/>
        </authorList>
    </citation>
    <scope>NUCLEOTIDE SEQUENCE [LARGE SCALE GENOMIC DNA]</scope>
    <source>
        <strain evidence="8">L6</strain>
    </source>
</reference>
<dbReference type="Proteomes" id="UP000018951">
    <property type="component" value="Unassembled WGS sequence"/>
</dbReference>
<evidence type="ECO:0000256" key="4">
    <source>
        <dbReference type="ARBA" id="ARBA00022840"/>
    </source>
</evidence>
<keyword evidence="4 7" id="KW-0067">ATP-binding</keyword>
<dbReference type="PANTHER" id="PTHR43423:SF1">
    <property type="entry name" value="ABC TRANSPORTER I FAMILY MEMBER 17"/>
    <property type="match status" value="1"/>
</dbReference>
<dbReference type="GO" id="GO:0016020">
    <property type="term" value="C:membrane"/>
    <property type="evidence" value="ECO:0007669"/>
    <property type="project" value="InterPro"/>
</dbReference>
<keyword evidence="8" id="KW-1185">Reference proteome</keyword>
<dbReference type="EMBL" id="AXCJ01000005">
    <property type="protein sequence ID" value="ETO91439.1"/>
    <property type="molecule type" value="Genomic_DNA"/>
</dbReference>
<organism evidence="7 8">
    <name type="scientific">Candidatus Xenolissoclinum pacificiensis L6</name>
    <dbReference type="NCBI Taxonomy" id="1401685"/>
    <lineage>
        <taxon>Bacteria</taxon>
        <taxon>Pseudomonadati</taxon>
        <taxon>Pseudomonadota</taxon>
        <taxon>Alphaproteobacteria</taxon>
        <taxon>Rickettsiales</taxon>
        <taxon>Anaplasmataceae</taxon>
        <taxon>Candidatus Xenolissoclinum</taxon>
    </lineage>
</organism>
<gene>
    <name evidence="7" type="primary">pstB</name>
    <name evidence="7" type="ORF">P857_354</name>
</gene>
<dbReference type="GO" id="GO:0016887">
    <property type="term" value="F:ATP hydrolysis activity"/>
    <property type="evidence" value="ECO:0007669"/>
    <property type="project" value="InterPro"/>
</dbReference>
<dbReference type="GO" id="GO:0035435">
    <property type="term" value="P:phosphate ion transmembrane transport"/>
    <property type="evidence" value="ECO:0007669"/>
    <property type="project" value="InterPro"/>
</dbReference>